<gene>
    <name evidence="1" type="ORF">PPSC2_27090</name>
</gene>
<dbReference type="PATRIC" id="fig|886882.15.peg.5729"/>
<organism evidence="1 2">
    <name type="scientific">Paenibacillus polymyxa (strain SC2)</name>
    <name type="common">Bacillus polymyxa</name>
    <dbReference type="NCBI Taxonomy" id="886882"/>
    <lineage>
        <taxon>Bacteria</taxon>
        <taxon>Bacillati</taxon>
        <taxon>Bacillota</taxon>
        <taxon>Bacilli</taxon>
        <taxon>Bacillales</taxon>
        <taxon>Paenibacillaceae</taxon>
        <taxon>Paenibacillus</taxon>
    </lineage>
</organism>
<reference evidence="1 2" key="1">
    <citation type="journal article" date="2011" name="J. Bacteriol.">
        <title>Complete genome sequence of Paenibacillus polymyxa SC2, a strain of plant growth-promoting Rhizobacterium with broad-spectrum antimicrobial activity.</title>
        <authorList>
            <person name="Ma M."/>
            <person name="Wang C."/>
            <person name="Ding Y."/>
            <person name="Li L."/>
            <person name="Shen D."/>
            <person name="Jiang X."/>
            <person name="Guan D."/>
            <person name="Cao F."/>
            <person name="Chen H."/>
            <person name="Feng R."/>
            <person name="Wang X."/>
            <person name="Ge Y."/>
            <person name="Yao L."/>
            <person name="Bing X."/>
            <person name="Yang X."/>
            <person name="Li J."/>
            <person name="Du B."/>
        </authorList>
    </citation>
    <scope>NUCLEOTIDE SEQUENCE [LARGE SCALE GENOMIC DNA]</scope>
    <source>
        <strain evidence="1 2">SC2</strain>
        <plasmid evidence="2">pSC2</plasmid>
    </source>
</reference>
<keyword evidence="1" id="KW-0614">Plasmid</keyword>
<accession>E3EL48</accession>
<dbReference type="KEGG" id="ppm:PPSC2_27090"/>
<dbReference type="RefSeq" id="WP_013386024.1">
    <property type="nucleotide sequence ID" value="NC_014628.2"/>
</dbReference>
<protein>
    <submittedName>
        <fullName evidence="1">Uncharacterized protein</fullName>
    </submittedName>
</protein>
<dbReference type="Proteomes" id="UP000006868">
    <property type="component" value="Plasmid pSC2"/>
</dbReference>
<geneLocation type="plasmid" evidence="1 2">
    <name>pSC2</name>
</geneLocation>
<name>E3EL48_PAEPS</name>
<sequence>MNKYENRLIRGNRLKHVIKKLHDLLKESKAISPNYQKYSISNTETCLYLYFNQSEGYAEKLRFDFYSSKEPLQVDEIKMYSLINYMDDIINTSSNATKRQNLPIVFVVADKAMKSDMTKKVFTDKVNTFFSADEYRNTEYCSYTMSASARKDRVQKRIKLLWDAIN</sequence>
<dbReference type="HOGENOM" id="CLU_1601081_0_0_9"/>
<dbReference type="AlphaFoldDB" id="E3EL48"/>
<evidence type="ECO:0000313" key="2">
    <source>
        <dbReference type="Proteomes" id="UP000006868"/>
    </source>
</evidence>
<dbReference type="EMBL" id="CP002214">
    <property type="protein sequence ID" value="ADO59610.1"/>
    <property type="molecule type" value="Genomic_DNA"/>
</dbReference>
<proteinExistence type="predicted"/>
<evidence type="ECO:0000313" key="1">
    <source>
        <dbReference type="EMBL" id="ADO59610.1"/>
    </source>
</evidence>